<dbReference type="PANTHER" id="PTHR43731:SF14">
    <property type="entry name" value="PRESENILIN-ASSOCIATED RHOMBOID-LIKE PROTEIN, MITOCHONDRIAL"/>
    <property type="match status" value="1"/>
</dbReference>
<evidence type="ECO:0000256" key="7">
    <source>
        <dbReference type="SAM" id="MobiDB-lite"/>
    </source>
</evidence>
<feature type="compositionally biased region" description="Polar residues" evidence="7">
    <location>
        <begin position="67"/>
        <end position="76"/>
    </location>
</feature>
<dbReference type="InterPro" id="IPR035952">
    <property type="entry name" value="Rhomboid-like_sf"/>
</dbReference>
<dbReference type="GO" id="GO:0004252">
    <property type="term" value="F:serine-type endopeptidase activity"/>
    <property type="evidence" value="ECO:0007669"/>
    <property type="project" value="TreeGrafter"/>
</dbReference>
<comment type="similarity">
    <text evidence="2">Belongs to the peptidase S54 family.</text>
</comment>
<feature type="compositionally biased region" description="Basic and acidic residues" evidence="7">
    <location>
        <begin position="47"/>
        <end position="59"/>
    </location>
</feature>
<evidence type="ECO:0008006" key="10">
    <source>
        <dbReference type="Google" id="ProtNLM"/>
    </source>
</evidence>
<evidence type="ECO:0000256" key="5">
    <source>
        <dbReference type="ARBA" id="ARBA00022989"/>
    </source>
</evidence>
<evidence type="ECO:0000256" key="4">
    <source>
        <dbReference type="ARBA" id="ARBA00022801"/>
    </source>
</evidence>
<comment type="caution">
    <text evidence="8">The sequence shown here is derived from an EMBL/GenBank/DDBJ whole genome shotgun (WGS) entry which is preliminary data.</text>
</comment>
<dbReference type="OrthoDB" id="10260614at2759"/>
<keyword evidence="6" id="KW-0472">Membrane</keyword>
<keyword evidence="3" id="KW-0812">Transmembrane</keyword>
<evidence type="ECO:0000256" key="1">
    <source>
        <dbReference type="ARBA" id="ARBA00004141"/>
    </source>
</evidence>
<dbReference type="EMBL" id="SEOQ01000909">
    <property type="protein sequence ID" value="TFY55512.1"/>
    <property type="molecule type" value="Genomic_DNA"/>
</dbReference>
<dbReference type="Gene3D" id="1.20.1540.10">
    <property type="entry name" value="Rhomboid-like"/>
    <property type="match status" value="1"/>
</dbReference>
<dbReference type="GO" id="GO:0016020">
    <property type="term" value="C:membrane"/>
    <property type="evidence" value="ECO:0007669"/>
    <property type="project" value="UniProtKB-SubCell"/>
</dbReference>
<dbReference type="InterPro" id="IPR050925">
    <property type="entry name" value="Rhomboid_protease_S54"/>
</dbReference>
<dbReference type="Proteomes" id="UP000298327">
    <property type="component" value="Unassembled WGS sequence"/>
</dbReference>
<dbReference type="AlphaFoldDB" id="A0A4Y9Y0E7"/>
<feature type="region of interest" description="Disordered" evidence="7">
    <location>
        <begin position="43"/>
        <end position="85"/>
    </location>
</feature>
<accession>A0A4Y9Y0E7</accession>
<keyword evidence="5" id="KW-1133">Transmembrane helix</keyword>
<gene>
    <name evidence="8" type="ORF">EVG20_g9292</name>
</gene>
<organism evidence="8 9">
    <name type="scientific">Dentipellis fragilis</name>
    <dbReference type="NCBI Taxonomy" id="205917"/>
    <lineage>
        <taxon>Eukaryota</taxon>
        <taxon>Fungi</taxon>
        <taxon>Dikarya</taxon>
        <taxon>Basidiomycota</taxon>
        <taxon>Agaricomycotina</taxon>
        <taxon>Agaricomycetes</taxon>
        <taxon>Russulales</taxon>
        <taxon>Hericiaceae</taxon>
        <taxon>Dentipellis</taxon>
    </lineage>
</organism>
<evidence type="ECO:0000256" key="3">
    <source>
        <dbReference type="ARBA" id="ARBA00022692"/>
    </source>
</evidence>
<keyword evidence="9" id="KW-1185">Reference proteome</keyword>
<sequence length="416" mass="46550">MIWLARSTPSGLLRWQRMQAGTRAFSLASHRLGWLSRPLAAQQPRNAADRKVFHSDASKGPEPGQVALSTTVGSSGESRHPPKIPKVGRHLATTIIVSGIVYYAAASRTNSTTCKIEPTIPGWQRSDEKARELGSDVRLIAEMTMTVPVCPSQKLLERVEYLLNSVASTPQALRDACGYALREYTQPLADGKRAAYWITAANVCIWLAWKVPRLRPFMHAHFVHDPLSGKAYTLLTSVYSHITLPHLFFNCFGLVSFSRAVSAWMVEEQERPGGLKQSRHIYHYFAFFIAGMHITHIRECPCGSKTDVPSSRPLLLARFPPRQRAYRSLTRHETARTECLAEAQPCSHQQPSIARKDNRLKARAAHRHPALPRRVGRNLCGSDTHDARGTRRTSRLYNAACSLVPDNVWRGRHGAT</sequence>
<evidence type="ECO:0000256" key="2">
    <source>
        <dbReference type="ARBA" id="ARBA00009045"/>
    </source>
</evidence>
<protein>
    <recommendedName>
        <fullName evidence="10">Peptidase S54 rhomboid domain-containing protein</fullName>
    </recommendedName>
</protein>
<name>A0A4Y9Y0E7_9AGAM</name>
<comment type="subcellular location">
    <subcellularLocation>
        <location evidence="1">Membrane</location>
        <topology evidence="1">Multi-pass membrane protein</topology>
    </subcellularLocation>
</comment>
<evidence type="ECO:0000313" key="9">
    <source>
        <dbReference type="Proteomes" id="UP000298327"/>
    </source>
</evidence>
<reference evidence="8 9" key="1">
    <citation type="submission" date="2019-02" db="EMBL/GenBank/DDBJ databases">
        <title>Genome sequencing of the rare red list fungi Dentipellis fragilis.</title>
        <authorList>
            <person name="Buettner E."/>
            <person name="Kellner H."/>
        </authorList>
    </citation>
    <scope>NUCLEOTIDE SEQUENCE [LARGE SCALE GENOMIC DNA]</scope>
    <source>
        <strain evidence="8 9">DSM 105465</strain>
    </source>
</reference>
<dbReference type="SUPFAM" id="SSF144091">
    <property type="entry name" value="Rhomboid-like"/>
    <property type="match status" value="1"/>
</dbReference>
<dbReference type="PANTHER" id="PTHR43731">
    <property type="entry name" value="RHOMBOID PROTEASE"/>
    <property type="match status" value="1"/>
</dbReference>
<evidence type="ECO:0000313" key="8">
    <source>
        <dbReference type="EMBL" id="TFY55512.1"/>
    </source>
</evidence>
<keyword evidence="4" id="KW-0378">Hydrolase</keyword>
<proteinExistence type="inferred from homology"/>
<evidence type="ECO:0000256" key="6">
    <source>
        <dbReference type="ARBA" id="ARBA00023136"/>
    </source>
</evidence>
<dbReference type="STRING" id="205917.A0A4Y9Y0E7"/>